<feature type="region of interest" description="Disordered" evidence="1">
    <location>
        <begin position="77"/>
        <end position="97"/>
    </location>
</feature>
<evidence type="ECO:0000313" key="3">
    <source>
        <dbReference type="Proteomes" id="UP000231279"/>
    </source>
</evidence>
<feature type="compositionally biased region" description="Low complexity" evidence="1">
    <location>
        <begin position="537"/>
        <end position="546"/>
    </location>
</feature>
<organism evidence="2 3">
    <name type="scientific">Handroanthus impetiginosus</name>
    <dbReference type="NCBI Taxonomy" id="429701"/>
    <lineage>
        <taxon>Eukaryota</taxon>
        <taxon>Viridiplantae</taxon>
        <taxon>Streptophyta</taxon>
        <taxon>Embryophyta</taxon>
        <taxon>Tracheophyta</taxon>
        <taxon>Spermatophyta</taxon>
        <taxon>Magnoliopsida</taxon>
        <taxon>eudicotyledons</taxon>
        <taxon>Gunneridae</taxon>
        <taxon>Pentapetalae</taxon>
        <taxon>asterids</taxon>
        <taxon>lamiids</taxon>
        <taxon>Lamiales</taxon>
        <taxon>Bignoniaceae</taxon>
        <taxon>Crescentiina</taxon>
        <taxon>Tabebuia alliance</taxon>
        <taxon>Handroanthus</taxon>
    </lineage>
</organism>
<feature type="compositionally biased region" description="Polar residues" evidence="1">
    <location>
        <begin position="497"/>
        <end position="512"/>
    </location>
</feature>
<dbReference type="EMBL" id="NKXS01004893">
    <property type="protein sequence ID" value="PIN05114.1"/>
    <property type="molecule type" value="Genomic_DNA"/>
</dbReference>
<protein>
    <submittedName>
        <fullName evidence="2">Uncharacterized protein</fullName>
    </submittedName>
</protein>
<comment type="caution">
    <text evidence="2">The sequence shown here is derived from an EMBL/GenBank/DDBJ whole genome shotgun (WGS) entry which is preliminary data.</text>
</comment>
<reference evidence="3" key="1">
    <citation type="journal article" date="2018" name="Gigascience">
        <title>Genome assembly of the Pink Ipe (Handroanthus impetiginosus, Bignoniaceae), a highly valued, ecologically keystone Neotropical timber forest tree.</title>
        <authorList>
            <person name="Silva-Junior O.B."/>
            <person name="Grattapaglia D."/>
            <person name="Novaes E."/>
            <person name="Collevatti R.G."/>
        </authorList>
    </citation>
    <scope>NUCLEOTIDE SEQUENCE [LARGE SCALE GENOMIC DNA]</scope>
    <source>
        <strain evidence="3">cv. UFG-1</strain>
    </source>
</reference>
<keyword evidence="3" id="KW-1185">Reference proteome</keyword>
<name>A0A2G9GIJ0_9LAMI</name>
<feature type="compositionally biased region" description="Polar residues" evidence="1">
    <location>
        <begin position="570"/>
        <end position="584"/>
    </location>
</feature>
<proteinExistence type="predicted"/>
<evidence type="ECO:0000313" key="2">
    <source>
        <dbReference type="EMBL" id="PIN05114.1"/>
    </source>
</evidence>
<dbReference type="PANTHER" id="PTHR31390">
    <property type="entry name" value="EXPRESSED PROTEIN"/>
    <property type="match status" value="1"/>
</dbReference>
<feature type="compositionally biased region" description="Polar residues" evidence="1">
    <location>
        <begin position="434"/>
        <end position="445"/>
    </location>
</feature>
<sequence length="902" mass="100433">MPSNMKLSPGNIKASQDMGHALGHGRSSTRRQTSDAAKEKVPLTATEKSLLLQNKHKGGHSFGQPYLDLNYELRHNAQSEKVSESKPSKNDRKSRAVPRACDDYELVKHMSNLPGFLQRIEKESSIQEKALNFGVLDWKRLEKWKYIERMPGKHHKKTSLGSNSFGSASGPPKMVPNLRNQPSSHGPSPGSLFSRKQPMLHGSRFSSPQRQPLLSHSSHLNSSKEVRNASYYKEEKYVLSIKSKGKETCNQEYQTKSGSFGHQQDCFHHRVSSYDISFSEMNMYEGKRKDPKKEMISDKEVSSLEQGKHMISLPSRNNINAQGQKSEMRFDEEVKFTLRCRPPDPQNIVLLVPKDFRRKSYSESSQFTESRTSLDARLAEMTADRSSDVFCPQELYSGELSADIAHSCPLPSDAVEPHDLETSQAVELDIRPSLNSVPSITSEGKSSVMHEETVGPSSSVEASDKKRAEQSTVKGRAPSPTRRFSFSLGKMSRSFSFKESSGAPQLSSTYASVKSGPLRPEVSSGMDNCERDQANASSRGRSSPLRRLLDPLLKHKAPQSSEHVRPPNGSLRSMTVRTTSTKGPSQDRRPEASTFQALLQLSLKNELPFFKLVVDHSNEMLVAAVKRLPTSEKSDPRMVYAFYSVYEIKKKSMNWINQGSKSKPSSLGYNIVGQMKISNFHYPKVNPWDSSECAARECVLYGVDQGQLDEQKPEFVPSKEIAAVIVRNLSKKLNNGDFSEKDTTVILPSGVHGIPIKGAPSSLISRWRSGGSCDCGGWDIGCKLRILADHKSSSAIDHIILFFVQGGELTNKPVFSLKPCSNGLYSIEFDSSISLLEAFTTCVAYVTCWRFPEIIDAKGQLDEVRFPEGTMGSNKRKISNTFQEQIPAKYVTCPPLSPVGRI</sequence>
<dbReference type="STRING" id="429701.A0A2G9GIJ0"/>
<accession>A0A2G9GIJ0</accession>
<dbReference type="InterPro" id="IPR021916">
    <property type="entry name" value="DUF3527"/>
</dbReference>
<feature type="region of interest" description="Disordered" evidence="1">
    <location>
        <begin position="152"/>
        <end position="226"/>
    </location>
</feature>
<dbReference type="PANTHER" id="PTHR31390:SF12">
    <property type="entry name" value="PUTATIVE (DUF3527)-RELATED"/>
    <property type="match status" value="1"/>
</dbReference>
<dbReference type="AlphaFoldDB" id="A0A2G9GIJ0"/>
<dbReference type="OrthoDB" id="1898655at2759"/>
<feature type="region of interest" description="Disordered" evidence="1">
    <location>
        <begin position="434"/>
        <end position="485"/>
    </location>
</feature>
<feature type="compositionally biased region" description="Basic and acidic residues" evidence="1">
    <location>
        <begin position="32"/>
        <end position="41"/>
    </location>
</feature>
<feature type="region of interest" description="Disordered" evidence="1">
    <location>
        <begin position="497"/>
        <end position="592"/>
    </location>
</feature>
<dbReference type="Proteomes" id="UP000231279">
    <property type="component" value="Unassembled WGS sequence"/>
</dbReference>
<feature type="region of interest" description="Disordered" evidence="1">
    <location>
        <begin position="1"/>
        <end position="57"/>
    </location>
</feature>
<gene>
    <name evidence="2" type="ORF">CDL12_22345</name>
</gene>
<dbReference type="Pfam" id="PF12043">
    <property type="entry name" value="DUF3527"/>
    <property type="match status" value="2"/>
</dbReference>
<evidence type="ECO:0000256" key="1">
    <source>
        <dbReference type="SAM" id="MobiDB-lite"/>
    </source>
</evidence>